<dbReference type="EMBL" id="FMXO01000004">
    <property type="protein sequence ID" value="SDB17931.1"/>
    <property type="molecule type" value="Genomic_DNA"/>
</dbReference>
<dbReference type="InterPro" id="IPR028082">
    <property type="entry name" value="Peripla_BP_I"/>
</dbReference>
<keyword evidence="3 5" id="KW-0732">Signal</keyword>
<dbReference type="GO" id="GO:0006865">
    <property type="term" value="P:amino acid transport"/>
    <property type="evidence" value="ECO:0007669"/>
    <property type="project" value="UniProtKB-KW"/>
</dbReference>
<dbReference type="OrthoDB" id="9791590at2"/>
<evidence type="ECO:0000256" key="1">
    <source>
        <dbReference type="ARBA" id="ARBA00010062"/>
    </source>
</evidence>
<protein>
    <submittedName>
        <fullName evidence="7">Amino acid/amide ABC transporter substrate-binding protein, HAAT family</fullName>
    </submittedName>
</protein>
<feature type="domain" description="Leucine-binding protein" evidence="6">
    <location>
        <begin position="25"/>
        <end position="379"/>
    </location>
</feature>
<evidence type="ECO:0000256" key="2">
    <source>
        <dbReference type="ARBA" id="ARBA00022448"/>
    </source>
</evidence>
<dbReference type="CDD" id="cd06333">
    <property type="entry name" value="PBP1_ABC_RPA1789-like"/>
    <property type="match status" value="1"/>
</dbReference>
<evidence type="ECO:0000259" key="6">
    <source>
        <dbReference type="Pfam" id="PF13458"/>
    </source>
</evidence>
<proteinExistence type="inferred from homology"/>
<accession>A0A1G6BBC7</accession>
<sequence>MKKQLVAFLLIALISLSGPVLAAEPIKIGAFFALSGPAAFIGTPTKLVAEMVVEKINKDGGINGSPLELVVADTESDPQKALLAARRLVEREKVTALVGPTRTDTGMAVKAYLHQRRVPTVMTVGGDPVIMGDRFGPFDWIFKSPQRSSVAVSRVYEYLQSRGVTRVGLLTASDGFGKDGLSWLTSLAGEYGITITANEQFAPTDTDMTTQLVKIRATDPEFIICWTIGPAAALVSKNVQQLGLTIPLMHCHGIPDPKYLELAGDAADGTYMPSTKLMAAEQLSDDDPQKAVVMEFIRLYKDVYQFERQYPMNTHSGYAWDAIMLLAEALRKVGPDDPVAIRDALRQTSGFVGVSGVFTLSEEDHNGLDTDSLIIVKVEQGEWVMQ</sequence>
<evidence type="ECO:0000256" key="3">
    <source>
        <dbReference type="ARBA" id="ARBA00022729"/>
    </source>
</evidence>
<reference evidence="7 8" key="1">
    <citation type="submission" date="2016-10" db="EMBL/GenBank/DDBJ databases">
        <authorList>
            <person name="de Groot N.N."/>
        </authorList>
    </citation>
    <scope>NUCLEOTIDE SEQUENCE [LARGE SCALE GENOMIC DNA]</scope>
    <source>
        <strain evidence="7 8">ASO4-2</strain>
    </source>
</reference>
<dbReference type="Gene3D" id="3.40.50.2300">
    <property type="match status" value="2"/>
</dbReference>
<dbReference type="PANTHER" id="PTHR30483">
    <property type="entry name" value="LEUCINE-SPECIFIC-BINDING PROTEIN"/>
    <property type="match status" value="1"/>
</dbReference>
<dbReference type="InterPro" id="IPR051010">
    <property type="entry name" value="BCAA_transport"/>
</dbReference>
<dbReference type="InterPro" id="IPR028081">
    <property type="entry name" value="Leu-bd"/>
</dbReference>
<feature type="chain" id="PRO_5011620193" evidence="5">
    <location>
        <begin position="23"/>
        <end position="386"/>
    </location>
</feature>
<dbReference type="PANTHER" id="PTHR30483:SF38">
    <property type="entry name" value="BLR7848 PROTEIN"/>
    <property type="match status" value="1"/>
</dbReference>
<comment type="similarity">
    <text evidence="1">Belongs to the leucine-binding protein family.</text>
</comment>
<dbReference type="RefSeq" id="WP_092117607.1">
    <property type="nucleotide sequence ID" value="NZ_FMXO01000004.1"/>
</dbReference>
<dbReference type="AlphaFoldDB" id="A0A1G6BBC7"/>
<dbReference type="SUPFAM" id="SSF53822">
    <property type="entry name" value="Periplasmic binding protein-like I"/>
    <property type="match status" value="1"/>
</dbReference>
<dbReference type="PRINTS" id="PR00337">
    <property type="entry name" value="LEUILEVALBP"/>
</dbReference>
<name>A0A1G6BBC7_9BACT</name>
<evidence type="ECO:0000313" key="7">
    <source>
        <dbReference type="EMBL" id="SDB17931.1"/>
    </source>
</evidence>
<keyword evidence="4" id="KW-0029">Amino-acid transport</keyword>
<dbReference type="InterPro" id="IPR000709">
    <property type="entry name" value="Leu_Ile_Val-bd"/>
</dbReference>
<evidence type="ECO:0000256" key="4">
    <source>
        <dbReference type="ARBA" id="ARBA00022970"/>
    </source>
</evidence>
<dbReference type="Pfam" id="PF13458">
    <property type="entry name" value="Peripla_BP_6"/>
    <property type="match status" value="1"/>
</dbReference>
<keyword evidence="8" id="KW-1185">Reference proteome</keyword>
<evidence type="ECO:0000256" key="5">
    <source>
        <dbReference type="SAM" id="SignalP"/>
    </source>
</evidence>
<dbReference type="STRING" id="617002.SAMN05660653_00862"/>
<gene>
    <name evidence="7" type="ORF">SAMN05660653_00862</name>
</gene>
<feature type="signal peptide" evidence="5">
    <location>
        <begin position="1"/>
        <end position="22"/>
    </location>
</feature>
<organism evidence="7 8">
    <name type="scientific">Desulfonatronum thiosulfatophilum</name>
    <dbReference type="NCBI Taxonomy" id="617002"/>
    <lineage>
        <taxon>Bacteria</taxon>
        <taxon>Pseudomonadati</taxon>
        <taxon>Thermodesulfobacteriota</taxon>
        <taxon>Desulfovibrionia</taxon>
        <taxon>Desulfovibrionales</taxon>
        <taxon>Desulfonatronaceae</taxon>
        <taxon>Desulfonatronum</taxon>
    </lineage>
</organism>
<evidence type="ECO:0000313" key="8">
    <source>
        <dbReference type="Proteomes" id="UP000198771"/>
    </source>
</evidence>
<dbReference type="Proteomes" id="UP000198771">
    <property type="component" value="Unassembled WGS sequence"/>
</dbReference>
<keyword evidence="2" id="KW-0813">Transport</keyword>